<dbReference type="AlphaFoldDB" id="A0A1H0FGH9"/>
<evidence type="ECO:0000256" key="1">
    <source>
        <dbReference type="ARBA" id="ARBA00010062"/>
    </source>
</evidence>
<evidence type="ECO:0000256" key="3">
    <source>
        <dbReference type="ARBA" id="ARBA00022729"/>
    </source>
</evidence>
<dbReference type="RefSeq" id="WP_205408706.1">
    <property type="nucleotide sequence ID" value="NZ_FNID01000040.1"/>
</dbReference>
<evidence type="ECO:0000313" key="7">
    <source>
        <dbReference type="EMBL" id="SDN93611.1"/>
    </source>
</evidence>
<feature type="chain" id="PRO_5038684224" evidence="5">
    <location>
        <begin position="22"/>
        <end position="380"/>
    </location>
</feature>
<dbReference type="GO" id="GO:0006865">
    <property type="term" value="P:amino acid transport"/>
    <property type="evidence" value="ECO:0007669"/>
    <property type="project" value="UniProtKB-KW"/>
</dbReference>
<keyword evidence="2" id="KW-0813">Transport</keyword>
<evidence type="ECO:0000256" key="4">
    <source>
        <dbReference type="ARBA" id="ARBA00022970"/>
    </source>
</evidence>
<dbReference type="InterPro" id="IPR051010">
    <property type="entry name" value="BCAA_transport"/>
</dbReference>
<feature type="signal peptide" evidence="5">
    <location>
        <begin position="1"/>
        <end position="21"/>
    </location>
</feature>
<dbReference type="STRING" id="258515.SAMN05192585_14012"/>
<keyword evidence="4" id="KW-0029">Amino-acid transport</keyword>
<feature type="domain" description="Leucine-binding protein" evidence="6">
    <location>
        <begin position="30"/>
        <end position="369"/>
    </location>
</feature>
<gene>
    <name evidence="7" type="ORF">SAMN05192585_14012</name>
</gene>
<dbReference type="PRINTS" id="PR00337">
    <property type="entry name" value="LEUILEVALBP"/>
</dbReference>
<dbReference type="Gene3D" id="3.40.50.2300">
    <property type="match status" value="2"/>
</dbReference>
<protein>
    <submittedName>
        <fullName evidence="7">Amino acid/amide ABC transporter substrate-binding protein, HAAT family</fullName>
    </submittedName>
</protein>
<evidence type="ECO:0000313" key="8">
    <source>
        <dbReference type="Proteomes" id="UP000199182"/>
    </source>
</evidence>
<reference evidence="7 8" key="1">
    <citation type="submission" date="2016-10" db="EMBL/GenBank/DDBJ databases">
        <authorList>
            <person name="de Groot N.N."/>
        </authorList>
    </citation>
    <scope>NUCLEOTIDE SEQUENCE [LARGE SCALE GENOMIC DNA]</scope>
    <source>
        <strain evidence="7 8">CGMCC 1.5012</strain>
    </source>
</reference>
<dbReference type="PANTHER" id="PTHR30483">
    <property type="entry name" value="LEUCINE-SPECIFIC-BINDING PROTEIN"/>
    <property type="match status" value="1"/>
</dbReference>
<dbReference type="InterPro" id="IPR000709">
    <property type="entry name" value="Leu_Ile_Val-bd"/>
</dbReference>
<keyword evidence="3 5" id="KW-0732">Signal</keyword>
<sequence length="380" mass="39923">MSFKKGLAVVLACATATLAFAGCAQSSGNTIKIGGIAPLTGDVSVYGKAASNGAKLAIEEINAAGGVLGKKIDFIEQDEEGDPVKAVNAYNKLSSQKVVAIIGDVTSKPTISVAQKAAKDNMPMITATATAKDVTTYGKNMFRACFLDPYQGETMATYATQNLSAKNVAVLYDTSDDYSKGCAEAFKAKVEALGAKVVAYEGFGKGDTDFKAQLTKINQSTPDALFIPSYYNTIALIATQAKEVGIKATMLGTDGWDGVLGALDKSNLAVVEGAYFCNHYSTEDKSEVVQKFLTDYKKKYNEDPNAFAALGYDSAKILLAAIQKAGKTDKQAIIDALAASDYEGVTGHISYKGTGDPVKSVAIIKVVNGAYTLDSKITAQ</sequence>
<dbReference type="InterPro" id="IPR028081">
    <property type="entry name" value="Leu-bd"/>
</dbReference>
<dbReference type="PANTHER" id="PTHR30483:SF6">
    <property type="entry name" value="PERIPLASMIC BINDING PROTEIN OF ABC TRANSPORTER FOR NATURAL AMINO ACIDS"/>
    <property type="match status" value="1"/>
</dbReference>
<dbReference type="InterPro" id="IPR028082">
    <property type="entry name" value="Peripla_BP_I"/>
</dbReference>
<keyword evidence="8" id="KW-1185">Reference proteome</keyword>
<dbReference type="EMBL" id="FNID01000040">
    <property type="protein sequence ID" value="SDN93611.1"/>
    <property type="molecule type" value="Genomic_DNA"/>
</dbReference>
<organism evidence="7 8">
    <name type="scientific">Acetanaerobacterium elongatum</name>
    <dbReference type="NCBI Taxonomy" id="258515"/>
    <lineage>
        <taxon>Bacteria</taxon>
        <taxon>Bacillati</taxon>
        <taxon>Bacillota</taxon>
        <taxon>Clostridia</taxon>
        <taxon>Eubacteriales</taxon>
        <taxon>Oscillospiraceae</taxon>
        <taxon>Acetanaerobacterium</taxon>
    </lineage>
</organism>
<comment type="similarity">
    <text evidence="1">Belongs to the leucine-binding protein family.</text>
</comment>
<evidence type="ECO:0000259" key="6">
    <source>
        <dbReference type="Pfam" id="PF13458"/>
    </source>
</evidence>
<evidence type="ECO:0000256" key="2">
    <source>
        <dbReference type="ARBA" id="ARBA00022448"/>
    </source>
</evidence>
<name>A0A1H0FGH9_9FIRM</name>
<dbReference type="Proteomes" id="UP000199182">
    <property type="component" value="Unassembled WGS sequence"/>
</dbReference>
<accession>A0A1H0FGH9</accession>
<evidence type="ECO:0000256" key="5">
    <source>
        <dbReference type="SAM" id="SignalP"/>
    </source>
</evidence>
<dbReference type="PROSITE" id="PS51257">
    <property type="entry name" value="PROKAR_LIPOPROTEIN"/>
    <property type="match status" value="1"/>
</dbReference>
<dbReference type="SUPFAM" id="SSF53822">
    <property type="entry name" value="Periplasmic binding protein-like I"/>
    <property type="match status" value="1"/>
</dbReference>
<dbReference type="Pfam" id="PF13458">
    <property type="entry name" value="Peripla_BP_6"/>
    <property type="match status" value="1"/>
</dbReference>
<dbReference type="CDD" id="cd06347">
    <property type="entry name" value="PBP1_ABC_LivK_ligand_binding-like"/>
    <property type="match status" value="1"/>
</dbReference>
<proteinExistence type="inferred from homology"/>